<evidence type="ECO:0000313" key="2">
    <source>
        <dbReference type="EMBL" id="EOA19592.1"/>
    </source>
</evidence>
<dbReference type="AlphaFoldDB" id="R0FC06"/>
<dbReference type="PROSITE" id="PS52045">
    <property type="entry name" value="NEPROSIN_PEP_CD"/>
    <property type="match status" value="1"/>
</dbReference>
<dbReference type="STRING" id="81985.R0FC06"/>
<dbReference type="Pfam" id="PF14365">
    <property type="entry name" value="Neprosin_AP"/>
    <property type="match status" value="1"/>
</dbReference>
<dbReference type="PANTHER" id="PTHR31589:SF91">
    <property type="entry name" value="PROTEIN, PUTATIVE (DUF239)-RELATED"/>
    <property type="match status" value="1"/>
</dbReference>
<evidence type="ECO:0000259" key="1">
    <source>
        <dbReference type="PROSITE" id="PS52045"/>
    </source>
</evidence>
<dbReference type="InterPro" id="IPR004314">
    <property type="entry name" value="Neprosin"/>
</dbReference>
<evidence type="ECO:0000313" key="3">
    <source>
        <dbReference type="Proteomes" id="UP000029121"/>
    </source>
</evidence>
<protein>
    <recommendedName>
        <fullName evidence="1">Neprosin PEP catalytic domain-containing protein</fullName>
    </recommendedName>
</protein>
<organism evidence="2 3">
    <name type="scientific">Capsella rubella</name>
    <dbReference type="NCBI Taxonomy" id="81985"/>
    <lineage>
        <taxon>Eukaryota</taxon>
        <taxon>Viridiplantae</taxon>
        <taxon>Streptophyta</taxon>
        <taxon>Embryophyta</taxon>
        <taxon>Tracheophyta</taxon>
        <taxon>Spermatophyta</taxon>
        <taxon>Magnoliopsida</taxon>
        <taxon>eudicotyledons</taxon>
        <taxon>Gunneridae</taxon>
        <taxon>Pentapetalae</taxon>
        <taxon>rosids</taxon>
        <taxon>malvids</taxon>
        <taxon>Brassicales</taxon>
        <taxon>Brassicaceae</taxon>
        <taxon>Camelineae</taxon>
        <taxon>Capsella</taxon>
    </lineage>
</organism>
<proteinExistence type="predicted"/>
<dbReference type="Gene3D" id="3.90.1320.10">
    <property type="entry name" value="Outer-capsid protein sigma 3, large lobe"/>
    <property type="match status" value="1"/>
</dbReference>
<reference evidence="3" key="1">
    <citation type="journal article" date="2013" name="Nat. Genet.">
        <title>The Capsella rubella genome and the genomic consequences of rapid mating system evolution.</title>
        <authorList>
            <person name="Slotte T."/>
            <person name="Hazzouri K.M."/>
            <person name="Agren J.A."/>
            <person name="Koenig D."/>
            <person name="Maumus F."/>
            <person name="Guo Y.L."/>
            <person name="Steige K."/>
            <person name="Platts A.E."/>
            <person name="Escobar J.S."/>
            <person name="Newman L.K."/>
            <person name="Wang W."/>
            <person name="Mandakova T."/>
            <person name="Vello E."/>
            <person name="Smith L.M."/>
            <person name="Henz S.R."/>
            <person name="Steffen J."/>
            <person name="Takuno S."/>
            <person name="Brandvain Y."/>
            <person name="Coop G."/>
            <person name="Andolfatto P."/>
            <person name="Hu T.T."/>
            <person name="Blanchette M."/>
            <person name="Clark R.M."/>
            <person name="Quesneville H."/>
            <person name="Nordborg M."/>
            <person name="Gaut B.S."/>
            <person name="Lysak M.A."/>
            <person name="Jenkins J."/>
            <person name="Grimwood J."/>
            <person name="Chapman J."/>
            <person name="Prochnik S."/>
            <person name="Shu S."/>
            <person name="Rokhsar D."/>
            <person name="Schmutz J."/>
            <person name="Weigel D."/>
            <person name="Wright S.I."/>
        </authorList>
    </citation>
    <scope>NUCLEOTIDE SEQUENCE [LARGE SCALE GENOMIC DNA]</scope>
    <source>
        <strain evidence="3">cv. Monte Gargano</strain>
    </source>
</reference>
<feature type="domain" description="Neprosin PEP catalytic" evidence="1">
    <location>
        <begin position="86"/>
        <end position="334"/>
    </location>
</feature>
<accession>R0FC06</accession>
<dbReference type="InterPro" id="IPR025521">
    <property type="entry name" value="Neprosin_propep"/>
</dbReference>
<dbReference type="PANTHER" id="PTHR31589">
    <property type="entry name" value="PROTEIN, PUTATIVE (DUF239)-RELATED-RELATED"/>
    <property type="match status" value="1"/>
</dbReference>
<dbReference type="OrthoDB" id="1166161at2759"/>
<keyword evidence="3" id="KW-1185">Reference proteome</keyword>
<name>R0FC06_9BRAS</name>
<dbReference type="Proteomes" id="UP000029121">
    <property type="component" value="Unassembled WGS sequence"/>
</dbReference>
<dbReference type="EMBL" id="KB870810">
    <property type="protein sequence ID" value="EOA19592.1"/>
    <property type="molecule type" value="Genomic_DNA"/>
</dbReference>
<dbReference type="KEGG" id="crb:17881614"/>
<feature type="non-terminal residue" evidence="2">
    <location>
        <position position="1"/>
    </location>
</feature>
<dbReference type="Pfam" id="PF03080">
    <property type="entry name" value="Neprosin"/>
    <property type="match status" value="1"/>
</dbReference>
<dbReference type="InterPro" id="IPR053168">
    <property type="entry name" value="Glutamic_endopeptidase"/>
</dbReference>
<sequence>LNEKMIYHCVEIYKQPSLNHPLLKNHKIQMKPSFAISEPENKVKSRRYDQNVIDCPNGTVPILKNTKEYVRNAQYFAAKRLNPLTVVRPGEHIAVVRSRGQGPYHGVAAPISIHDLNISSDQYSSANIFVGSTANNNTFNLIETGWMVNPSMFGDGRTWGYGYWKGAEGAGCYNTICPGFIQVSETVHLSGPLRETHDPNNRYINVGLQQDKISGNWWASDINKHKPDTYIGYWPKEMFDLIANAADIVGVGGVVQASPTGKSPPMGNGHLPALYAFYSARIPDLHIMDASRKFRRHKKFKLEMLVDSKKCYGLRKDKITSMFLFGGPGGDACGI</sequence>
<gene>
    <name evidence="2" type="ORF">CARUB_v10002741mg</name>
</gene>